<dbReference type="NCBIfam" id="TIGR02962">
    <property type="entry name" value="hdxy_isourate"/>
    <property type="match status" value="1"/>
</dbReference>
<accession>A0A913ZYW2</accession>
<name>A0A913ZYW2_PATMI</name>
<comment type="subunit">
    <text evidence="5 13">Homotetramer.</text>
</comment>
<evidence type="ECO:0000313" key="15">
    <source>
        <dbReference type="EnsemblMetazoa" id="XP_038056510.1"/>
    </source>
</evidence>
<keyword evidence="9 13" id="KW-0378">Hydrolase</keyword>
<protein>
    <recommendedName>
        <fullName evidence="7 13">5-hydroxyisourate hydrolase</fullName>
        <shortName evidence="13">HIU hydrolase</shortName>
        <shortName evidence="13">HIUHase</shortName>
        <ecNumber evidence="6 13">3.5.2.17</ecNumber>
    </recommendedName>
</protein>
<comment type="pathway">
    <text evidence="11">Purine metabolism; urate degradation; (S)-allantoin from urate: step 2/3.</text>
</comment>
<dbReference type="EC" id="3.5.2.17" evidence="6 13"/>
<dbReference type="FunFam" id="2.60.40.180:FF:000004">
    <property type="entry name" value="5-hydroxyisourate hydrolase"/>
    <property type="match status" value="1"/>
</dbReference>
<keyword evidence="10" id="KW-0576">Peroxisome</keyword>
<dbReference type="InterPro" id="IPR036817">
    <property type="entry name" value="Transthyretin/HIU_hydrolase_sf"/>
</dbReference>
<dbReference type="GO" id="GO:0033971">
    <property type="term" value="F:hydroxyisourate hydrolase activity"/>
    <property type="evidence" value="ECO:0007669"/>
    <property type="project" value="UniProtKB-EC"/>
</dbReference>
<dbReference type="OMA" id="RFSFSTY"/>
<evidence type="ECO:0000313" key="16">
    <source>
        <dbReference type="Proteomes" id="UP000887568"/>
    </source>
</evidence>
<evidence type="ECO:0000259" key="14">
    <source>
        <dbReference type="SMART" id="SM00095"/>
    </source>
</evidence>
<dbReference type="Gene3D" id="2.60.40.180">
    <property type="entry name" value="Transthyretin/hydroxyisourate hydrolase domain"/>
    <property type="match status" value="1"/>
</dbReference>
<dbReference type="GO" id="GO:0005777">
    <property type="term" value="C:peroxisome"/>
    <property type="evidence" value="ECO:0007669"/>
    <property type="project" value="UniProtKB-SubCell"/>
</dbReference>
<dbReference type="SUPFAM" id="SSF49472">
    <property type="entry name" value="Transthyretin (synonym: prealbumin)"/>
    <property type="match status" value="1"/>
</dbReference>
<dbReference type="PROSITE" id="PS00768">
    <property type="entry name" value="TRANSTHYRETIN_1"/>
    <property type="match status" value="1"/>
</dbReference>
<dbReference type="InterPro" id="IPR023419">
    <property type="entry name" value="Transthyretin_CS"/>
</dbReference>
<comment type="catalytic activity">
    <reaction evidence="1 13">
        <text>5-hydroxyisourate + H2O = 5-hydroxy-2-oxo-4-ureido-2,5-dihydro-1H-imidazole-5-carboxylate + H(+)</text>
        <dbReference type="Rhea" id="RHEA:23736"/>
        <dbReference type="ChEBI" id="CHEBI:15377"/>
        <dbReference type="ChEBI" id="CHEBI:15378"/>
        <dbReference type="ChEBI" id="CHEBI:18072"/>
        <dbReference type="ChEBI" id="CHEBI:58639"/>
        <dbReference type="EC" id="3.5.2.17"/>
    </reaction>
</comment>
<evidence type="ECO:0000256" key="13">
    <source>
        <dbReference type="RuleBase" id="RU361270"/>
    </source>
</evidence>
<dbReference type="PANTHER" id="PTHR10395">
    <property type="entry name" value="URICASE AND TRANSTHYRETIN-RELATED"/>
    <property type="match status" value="1"/>
</dbReference>
<feature type="binding site" evidence="12">
    <location>
        <position position="83"/>
    </location>
    <ligand>
        <name>substrate</name>
    </ligand>
</feature>
<feature type="binding site" evidence="12">
    <location>
        <position position="43"/>
    </location>
    <ligand>
        <name>substrate</name>
    </ligand>
</feature>
<evidence type="ECO:0000256" key="10">
    <source>
        <dbReference type="ARBA" id="ARBA00023140"/>
    </source>
</evidence>
<evidence type="ECO:0000256" key="12">
    <source>
        <dbReference type="PIRSR" id="PIRSR600895-51"/>
    </source>
</evidence>
<dbReference type="OrthoDB" id="10265230at2759"/>
<dbReference type="InterPro" id="IPR000895">
    <property type="entry name" value="Transthyretin/HIU_hydrolase"/>
</dbReference>
<organism evidence="15 16">
    <name type="scientific">Patiria miniata</name>
    <name type="common">Bat star</name>
    <name type="synonym">Asterina miniata</name>
    <dbReference type="NCBI Taxonomy" id="46514"/>
    <lineage>
        <taxon>Eukaryota</taxon>
        <taxon>Metazoa</taxon>
        <taxon>Echinodermata</taxon>
        <taxon>Eleutherozoa</taxon>
        <taxon>Asterozoa</taxon>
        <taxon>Asteroidea</taxon>
        <taxon>Valvatacea</taxon>
        <taxon>Valvatida</taxon>
        <taxon>Asterinidae</taxon>
        <taxon>Patiria</taxon>
    </lineage>
</organism>
<dbReference type="EnsemblMetazoa" id="XM_038200582.1">
    <property type="protein sequence ID" value="XP_038056510.1"/>
    <property type="gene ID" value="LOC119728366"/>
</dbReference>
<feature type="domain" description="Transthyretin/hydroxyisourate hydrolase" evidence="14">
    <location>
        <begin position="35"/>
        <end position="149"/>
    </location>
</feature>
<dbReference type="InterPro" id="IPR023416">
    <property type="entry name" value="Transthyretin/HIU_hydrolase_d"/>
</dbReference>
<reference evidence="15" key="1">
    <citation type="submission" date="2022-11" db="UniProtKB">
        <authorList>
            <consortium name="EnsemblMetazoa"/>
        </authorList>
    </citation>
    <scope>IDENTIFICATION</scope>
</reference>
<evidence type="ECO:0000256" key="9">
    <source>
        <dbReference type="ARBA" id="ARBA00022801"/>
    </source>
</evidence>
<comment type="function">
    <text evidence="2">Catalyzes the hydrolysis of 5-hydroxyisourate (HIU) to 2-oxo-4-hydroxy-4-carboxy-5-ureidoimidazoline (OHCU).</text>
</comment>
<evidence type="ECO:0000256" key="6">
    <source>
        <dbReference type="ARBA" id="ARBA00012609"/>
    </source>
</evidence>
<dbReference type="GO" id="GO:0006144">
    <property type="term" value="P:purine nucleobase metabolic process"/>
    <property type="evidence" value="ECO:0007669"/>
    <property type="project" value="UniProtKB-KW"/>
</dbReference>
<dbReference type="AlphaFoldDB" id="A0A913ZYW2"/>
<evidence type="ECO:0000256" key="8">
    <source>
        <dbReference type="ARBA" id="ARBA00022631"/>
    </source>
</evidence>
<dbReference type="Proteomes" id="UP000887568">
    <property type="component" value="Unplaced"/>
</dbReference>
<dbReference type="PROSITE" id="PS00769">
    <property type="entry name" value="TRANSTHYRETIN_2"/>
    <property type="match status" value="1"/>
</dbReference>
<dbReference type="PANTHER" id="PTHR10395:SF7">
    <property type="entry name" value="5-HYDROXYISOURATE HYDROLASE"/>
    <property type="match status" value="1"/>
</dbReference>
<keyword evidence="8 13" id="KW-0659">Purine metabolism</keyword>
<feature type="binding site" evidence="12">
    <location>
        <position position="147"/>
    </location>
    <ligand>
        <name>substrate</name>
    </ligand>
</feature>
<sequence length="150" mass="16844">MCSPQDRIETLIGHLREGCEVQSTPHPVQLNETAMANSPLTTHVLDTALGRPAQNLNIDVFFQRSDSQEFDIIAKGKTNNDGRAPGLLTQAQFVSGVYKIKFDTGNYFKSINTRGFYPYVEIVFEIVDPSQHYHVPLLLSPYSYSTYRGS</sequence>
<keyword evidence="16" id="KW-1185">Reference proteome</keyword>
<dbReference type="SMART" id="SM00095">
    <property type="entry name" value="TR_THY"/>
    <property type="match status" value="1"/>
</dbReference>
<comment type="similarity">
    <text evidence="4 13">Belongs to the transthyretin family. 5-hydroxyisourate hydrolase subfamily.</text>
</comment>
<dbReference type="InterPro" id="IPR014306">
    <property type="entry name" value="Hydroxyisourate_hydrolase"/>
</dbReference>
<dbReference type="RefSeq" id="XP_038056510.1">
    <property type="nucleotide sequence ID" value="XM_038200582.1"/>
</dbReference>
<dbReference type="InterPro" id="IPR023418">
    <property type="entry name" value="Thyroxine_BS"/>
</dbReference>
<dbReference type="PRINTS" id="PR00189">
    <property type="entry name" value="TRNSTHYRETIN"/>
</dbReference>
<evidence type="ECO:0000256" key="4">
    <source>
        <dbReference type="ARBA" id="ARBA00009850"/>
    </source>
</evidence>
<evidence type="ECO:0000256" key="3">
    <source>
        <dbReference type="ARBA" id="ARBA00004275"/>
    </source>
</evidence>
<evidence type="ECO:0000256" key="5">
    <source>
        <dbReference type="ARBA" id="ARBA00011881"/>
    </source>
</evidence>
<dbReference type="GeneID" id="119728366"/>
<evidence type="ECO:0000256" key="11">
    <source>
        <dbReference type="ARBA" id="ARBA00060539"/>
    </source>
</evidence>
<dbReference type="CDD" id="cd05822">
    <property type="entry name" value="TLP_HIUase"/>
    <property type="match status" value="1"/>
</dbReference>
<dbReference type="Pfam" id="PF00576">
    <property type="entry name" value="Transthyretin"/>
    <property type="match status" value="1"/>
</dbReference>
<evidence type="ECO:0000256" key="2">
    <source>
        <dbReference type="ARBA" id="ARBA00002704"/>
    </source>
</evidence>
<evidence type="ECO:0000256" key="1">
    <source>
        <dbReference type="ARBA" id="ARBA00001043"/>
    </source>
</evidence>
<evidence type="ECO:0000256" key="7">
    <source>
        <dbReference type="ARBA" id="ARBA00017539"/>
    </source>
</evidence>
<proteinExistence type="inferred from homology"/>
<comment type="subcellular location">
    <subcellularLocation>
        <location evidence="3">Peroxisome</location>
    </subcellularLocation>
</comment>